<protein>
    <submittedName>
        <fullName evidence="2">Uncharacterized protein</fullName>
    </submittedName>
</protein>
<dbReference type="Proteomes" id="UP000036700">
    <property type="component" value="Chromosome"/>
</dbReference>
<accession>A0A0G3ENP8</accession>
<evidence type="ECO:0000313" key="2">
    <source>
        <dbReference type="EMBL" id="AKJ66912.1"/>
    </source>
</evidence>
<feature type="transmembrane region" description="Helical" evidence="1">
    <location>
        <begin position="170"/>
        <end position="188"/>
    </location>
</feature>
<organism evidence="2 3">
    <name type="scientific">Pandoraea thiooxydans</name>
    <dbReference type="NCBI Taxonomy" id="445709"/>
    <lineage>
        <taxon>Bacteria</taxon>
        <taxon>Pseudomonadati</taxon>
        <taxon>Pseudomonadota</taxon>
        <taxon>Betaproteobacteria</taxon>
        <taxon>Burkholderiales</taxon>
        <taxon>Burkholderiaceae</taxon>
        <taxon>Pandoraea</taxon>
    </lineage>
</organism>
<gene>
    <name evidence="2" type="ORF">ABW99_00360</name>
</gene>
<keyword evidence="1" id="KW-1133">Transmembrane helix</keyword>
<reference evidence="3" key="1">
    <citation type="submission" date="2015-06" db="EMBL/GenBank/DDBJ databases">
        <authorList>
            <person name="Lim Y.L."/>
            <person name="Ee R."/>
            <person name="Yong D."/>
            <person name="How K.Y."/>
            <person name="Yin W.F."/>
            <person name="Chan K.G."/>
        </authorList>
    </citation>
    <scope>NUCLEOTIDE SEQUENCE [LARGE SCALE GENOMIC DNA]</scope>
    <source>
        <strain evidence="3">DSM 25325</strain>
    </source>
</reference>
<proteinExistence type="predicted"/>
<sequence>MTDDSLSIGEALYRIHVKSTLQVTAQQRELSARLESLAKLLQDQVGEMREIKNAEAARSNEFSKLISEMRDVSLSKELQEAIGEHLKADIWAELTAFVAEERFESAKLQREIAKTSGLEIARAIDELRDAARGIPPLPILAADAPLFARLRAYPELVLIRAERLLLEAQPLLVGLIFLLMAVLVHFQYSR</sequence>
<evidence type="ECO:0000256" key="1">
    <source>
        <dbReference type="SAM" id="Phobius"/>
    </source>
</evidence>
<keyword evidence="3" id="KW-1185">Reference proteome</keyword>
<dbReference type="RefSeq" id="WP_047212431.1">
    <property type="nucleotide sequence ID" value="NZ_CP011568.3"/>
</dbReference>
<dbReference type="KEGG" id="ptx:ABW99_00360"/>
<dbReference type="AlphaFoldDB" id="A0A0G3ENP8"/>
<keyword evidence="1" id="KW-0472">Membrane</keyword>
<evidence type="ECO:0000313" key="3">
    <source>
        <dbReference type="Proteomes" id="UP000036700"/>
    </source>
</evidence>
<dbReference type="EMBL" id="CP011568">
    <property type="protein sequence ID" value="AKJ66912.1"/>
    <property type="molecule type" value="Genomic_DNA"/>
</dbReference>
<name>A0A0G3ENP8_9BURK</name>
<dbReference type="PATRIC" id="fig|445709.3.peg.85"/>
<keyword evidence="1" id="KW-0812">Transmembrane</keyword>